<evidence type="ECO:0000256" key="1">
    <source>
        <dbReference type="SAM" id="MobiDB-lite"/>
    </source>
</evidence>
<keyword evidence="4" id="KW-1185">Reference proteome</keyword>
<evidence type="ECO:0000313" key="4">
    <source>
        <dbReference type="Proteomes" id="UP000261620"/>
    </source>
</evidence>
<name>A0A3Q3VJQ0_MOLML</name>
<feature type="compositionally biased region" description="Basic and acidic residues" evidence="1">
    <location>
        <begin position="509"/>
        <end position="519"/>
    </location>
</feature>
<dbReference type="Ensembl" id="ENSMMOT00000000241.1">
    <property type="protein sequence ID" value="ENSMMOP00000000238.1"/>
    <property type="gene ID" value="ENSMMOG00000000199.1"/>
</dbReference>
<keyword evidence="2" id="KW-1133">Transmembrane helix</keyword>
<sequence length="525" mass="57813">WLPSRLINLPPLSSVWCFSSILKDEHRTAFFGEDIYIDVPSGNVGEVVLKPRTNHSAEVVLMRAGLVVNQRATINSLGHLVLEDVQEEDEGVYVVRNTSNPSSAKRLVLIVRDCALEQMVNYGETFSIHLNHVEGPVTLEFRPSLVHANHTEIQHAPEPPPVVLYNQTAVLVEEYVGRLSVTDKRVMLHSVRMKDEGSFTVLDHEGKVRRRNCLNVRDHQIFLQLTYGENLKMKLYLHHSNVSIVYRPKSDNVDRVILDHGVMVTPLDPQLDGRLSVEGSELFMKKVHRGDIGVFKVTDLAGFPVAHVYIEVNAYKLPPLTVAILSLLGLIAFMLLVCLLSCLYKIHKRNEKNKKLMLLAQQSGKGDGEAFRQVVHEAYTRFTEESLMQSLGDKPSESTEVTIKGLEVSKPGRYQALPSDNFLEMSDSGVEFPTCPLPLDSDTDAAMTYASHNPLLNAVSPTTLAPHGDLSASPASNPRSLVAATSDGGLCEAASPRSATRGSTGSDPGKMEGDAEQKEAIAPST</sequence>
<evidence type="ECO:0000256" key="2">
    <source>
        <dbReference type="SAM" id="Phobius"/>
    </source>
</evidence>
<feature type="transmembrane region" description="Helical" evidence="2">
    <location>
        <begin position="320"/>
        <end position="344"/>
    </location>
</feature>
<dbReference type="Proteomes" id="UP000261620">
    <property type="component" value="Unplaced"/>
</dbReference>
<feature type="region of interest" description="Disordered" evidence="1">
    <location>
        <begin position="467"/>
        <end position="525"/>
    </location>
</feature>
<accession>A0A3Q3VJQ0</accession>
<reference evidence="3" key="1">
    <citation type="submission" date="2025-08" db="UniProtKB">
        <authorList>
            <consortium name="Ensembl"/>
        </authorList>
    </citation>
    <scope>IDENTIFICATION</scope>
</reference>
<keyword evidence="2" id="KW-0812">Transmembrane</keyword>
<dbReference type="STRING" id="94237.ENSMMOP00000000238"/>
<organism evidence="3 4">
    <name type="scientific">Mola mola</name>
    <name type="common">Ocean sunfish</name>
    <name type="synonym">Tetraodon mola</name>
    <dbReference type="NCBI Taxonomy" id="94237"/>
    <lineage>
        <taxon>Eukaryota</taxon>
        <taxon>Metazoa</taxon>
        <taxon>Chordata</taxon>
        <taxon>Craniata</taxon>
        <taxon>Vertebrata</taxon>
        <taxon>Euteleostomi</taxon>
        <taxon>Actinopterygii</taxon>
        <taxon>Neopterygii</taxon>
        <taxon>Teleostei</taxon>
        <taxon>Neoteleostei</taxon>
        <taxon>Acanthomorphata</taxon>
        <taxon>Eupercaria</taxon>
        <taxon>Tetraodontiformes</taxon>
        <taxon>Molidae</taxon>
        <taxon>Mola</taxon>
    </lineage>
</organism>
<dbReference type="OMA" id="NVRDHQS"/>
<dbReference type="AlphaFoldDB" id="A0A3Q3VJQ0"/>
<keyword evidence="2" id="KW-0472">Membrane</keyword>
<proteinExistence type="predicted"/>
<feature type="compositionally biased region" description="Polar residues" evidence="1">
    <location>
        <begin position="497"/>
        <end position="506"/>
    </location>
</feature>
<protein>
    <submittedName>
        <fullName evidence="3">Uncharacterized protein</fullName>
    </submittedName>
</protein>
<reference evidence="3" key="2">
    <citation type="submission" date="2025-09" db="UniProtKB">
        <authorList>
            <consortium name="Ensembl"/>
        </authorList>
    </citation>
    <scope>IDENTIFICATION</scope>
</reference>
<evidence type="ECO:0000313" key="3">
    <source>
        <dbReference type="Ensembl" id="ENSMMOP00000000238.1"/>
    </source>
</evidence>